<feature type="transmembrane region" description="Helical" evidence="2">
    <location>
        <begin position="43"/>
        <end position="62"/>
    </location>
</feature>
<organism evidence="3 4">
    <name type="scientific">Phytoactinopolyspora mesophila</name>
    <dbReference type="NCBI Taxonomy" id="2650750"/>
    <lineage>
        <taxon>Bacteria</taxon>
        <taxon>Bacillati</taxon>
        <taxon>Actinomycetota</taxon>
        <taxon>Actinomycetes</taxon>
        <taxon>Jiangellales</taxon>
        <taxon>Jiangellaceae</taxon>
        <taxon>Phytoactinopolyspora</taxon>
    </lineage>
</organism>
<evidence type="ECO:0000313" key="4">
    <source>
        <dbReference type="Proteomes" id="UP000460435"/>
    </source>
</evidence>
<evidence type="ECO:0000256" key="1">
    <source>
        <dbReference type="SAM" id="MobiDB-lite"/>
    </source>
</evidence>
<dbReference type="RefSeq" id="WP_162450859.1">
    <property type="nucleotide sequence ID" value="NZ_WLZY01000004.1"/>
</dbReference>
<proteinExistence type="predicted"/>
<sequence>MNQERLRAMFEDALTDEPTNTGLVDDDVARGRALRGRRMRRRVGGAGAGAAALVAAALVVPASPLSLIDDERDGSPDSVQPAATSPGGAPLSPEVAESPLLREIWAAVETELPDDVELVDDSYVYDSGFGANGIYLSLERHERWFTLTISVGNGRPDLEDFRPCSDAPADSIFWSNAHTCDEGHDHAGRWRLMSESDGPVQRLTVLEDQSAAATVSLDQTSSDIAEDGTALGPVEWNLSTEETDAIAAAAWAVGERHDPADLTSGIDLSEALAAWPEMQATLEERLDLGPLTPVAPSDEASVEGTYDPETGAVADVDEQWQTGTIAARYATEDGIEVDVMVWQVARMYEPFCHERIGGCHLFSWGSDVAGQDDLDGLVGPGASGALGDRAGIHVVIGTGELVDPENPESAELERKVSAAHVALSRLVPFLGDDPSPISEDT</sequence>
<keyword evidence="2" id="KW-0812">Transmembrane</keyword>
<evidence type="ECO:0000313" key="3">
    <source>
        <dbReference type="EMBL" id="NDL58182.1"/>
    </source>
</evidence>
<accession>A0A7K3M5H0</accession>
<keyword evidence="2" id="KW-0472">Membrane</keyword>
<dbReference type="EMBL" id="WLZY01000004">
    <property type="protein sequence ID" value="NDL58182.1"/>
    <property type="molecule type" value="Genomic_DNA"/>
</dbReference>
<dbReference type="AlphaFoldDB" id="A0A7K3M5H0"/>
<evidence type="ECO:0000256" key="2">
    <source>
        <dbReference type="SAM" id="Phobius"/>
    </source>
</evidence>
<name>A0A7K3M5H0_9ACTN</name>
<dbReference type="Proteomes" id="UP000460435">
    <property type="component" value="Unassembled WGS sequence"/>
</dbReference>
<reference evidence="3 4" key="1">
    <citation type="submission" date="2019-11" db="EMBL/GenBank/DDBJ databases">
        <authorList>
            <person name="Li X.-J."/>
            <person name="Feng X.-M."/>
        </authorList>
    </citation>
    <scope>NUCLEOTIDE SEQUENCE [LARGE SCALE GENOMIC DNA]</scope>
    <source>
        <strain evidence="3 4">XMNu-373</strain>
    </source>
</reference>
<keyword evidence="2" id="KW-1133">Transmembrane helix</keyword>
<comment type="caution">
    <text evidence="3">The sequence shown here is derived from an EMBL/GenBank/DDBJ whole genome shotgun (WGS) entry which is preliminary data.</text>
</comment>
<gene>
    <name evidence="3" type="ORF">F7O44_13980</name>
</gene>
<protein>
    <submittedName>
        <fullName evidence="3">Uncharacterized protein</fullName>
    </submittedName>
</protein>
<keyword evidence="4" id="KW-1185">Reference proteome</keyword>
<feature type="region of interest" description="Disordered" evidence="1">
    <location>
        <begin position="68"/>
        <end position="94"/>
    </location>
</feature>